<dbReference type="OrthoDB" id="8019678at2"/>
<name>A0A5R9J2E4_9PROT</name>
<keyword evidence="5" id="KW-1185">Reference proteome</keyword>
<evidence type="ECO:0000256" key="2">
    <source>
        <dbReference type="PROSITE-ProRule" id="PRU00169"/>
    </source>
</evidence>
<reference evidence="4 5" key="1">
    <citation type="submission" date="2019-05" db="EMBL/GenBank/DDBJ databases">
        <authorList>
            <person name="Pankratov T."/>
            <person name="Grouzdev D."/>
        </authorList>
    </citation>
    <scope>NUCLEOTIDE SEQUENCE [LARGE SCALE GENOMIC DNA]</scope>
    <source>
        <strain evidence="4 5">KEBCLARHB70R</strain>
    </source>
</reference>
<dbReference type="Gene3D" id="3.40.50.2300">
    <property type="match status" value="1"/>
</dbReference>
<gene>
    <name evidence="4" type="ORF">FE263_14790</name>
</gene>
<protein>
    <submittedName>
        <fullName evidence="4">Response regulator</fullName>
    </submittedName>
</protein>
<dbReference type="EMBL" id="VCDI01000005">
    <property type="protein sequence ID" value="TLU71732.1"/>
    <property type="molecule type" value="Genomic_DNA"/>
</dbReference>
<dbReference type="Pfam" id="PF00072">
    <property type="entry name" value="Response_reg"/>
    <property type="match status" value="1"/>
</dbReference>
<dbReference type="GO" id="GO:0000160">
    <property type="term" value="P:phosphorelay signal transduction system"/>
    <property type="evidence" value="ECO:0007669"/>
    <property type="project" value="InterPro"/>
</dbReference>
<feature type="domain" description="Response regulatory" evidence="3">
    <location>
        <begin position="2"/>
        <end position="118"/>
    </location>
</feature>
<sequence length="124" mass="13270">MRILIVDDDQLIRENAAEYLSGLGYDVLTAADGSEAARLLDQPDQVQVLLTDVMLQGWLDGGDLVEMARLRVPGMPIVIMSGFSEGLLGRLAGLQPPLRFLSKPFSLAHLEETLARAVAGGAAP</sequence>
<dbReference type="InterPro" id="IPR050595">
    <property type="entry name" value="Bact_response_regulator"/>
</dbReference>
<dbReference type="PANTHER" id="PTHR44591">
    <property type="entry name" value="STRESS RESPONSE REGULATOR PROTEIN 1"/>
    <property type="match status" value="1"/>
</dbReference>
<dbReference type="InterPro" id="IPR001789">
    <property type="entry name" value="Sig_transdc_resp-reg_receiver"/>
</dbReference>
<keyword evidence="1 2" id="KW-0597">Phosphoprotein</keyword>
<accession>A0A5R9J2E4</accession>
<evidence type="ECO:0000259" key="3">
    <source>
        <dbReference type="PROSITE" id="PS50110"/>
    </source>
</evidence>
<dbReference type="PROSITE" id="PS50110">
    <property type="entry name" value="RESPONSE_REGULATORY"/>
    <property type="match status" value="1"/>
</dbReference>
<dbReference type="PANTHER" id="PTHR44591:SF3">
    <property type="entry name" value="RESPONSE REGULATORY DOMAIN-CONTAINING PROTEIN"/>
    <property type="match status" value="1"/>
</dbReference>
<dbReference type="InterPro" id="IPR011006">
    <property type="entry name" value="CheY-like_superfamily"/>
</dbReference>
<evidence type="ECO:0000256" key="1">
    <source>
        <dbReference type="ARBA" id="ARBA00022553"/>
    </source>
</evidence>
<dbReference type="Proteomes" id="UP000305654">
    <property type="component" value="Unassembled WGS sequence"/>
</dbReference>
<dbReference type="AlphaFoldDB" id="A0A5R9J2E4"/>
<dbReference type="SUPFAM" id="SSF52172">
    <property type="entry name" value="CheY-like"/>
    <property type="match status" value="1"/>
</dbReference>
<feature type="modified residue" description="4-aspartylphosphate" evidence="2">
    <location>
        <position position="52"/>
    </location>
</feature>
<organism evidence="4 5">
    <name type="scientific">Lichenicoccus roseus</name>
    <dbReference type="NCBI Taxonomy" id="2683649"/>
    <lineage>
        <taxon>Bacteria</taxon>
        <taxon>Pseudomonadati</taxon>
        <taxon>Pseudomonadota</taxon>
        <taxon>Alphaproteobacteria</taxon>
        <taxon>Acetobacterales</taxon>
        <taxon>Acetobacteraceae</taxon>
        <taxon>Lichenicoccus</taxon>
    </lineage>
</organism>
<comment type="caution">
    <text evidence="4">The sequence shown here is derived from an EMBL/GenBank/DDBJ whole genome shotgun (WGS) entry which is preliminary data.</text>
</comment>
<evidence type="ECO:0000313" key="5">
    <source>
        <dbReference type="Proteomes" id="UP000305654"/>
    </source>
</evidence>
<dbReference type="RefSeq" id="WP_138326802.1">
    <property type="nucleotide sequence ID" value="NZ_VCDI01000005.1"/>
</dbReference>
<evidence type="ECO:0000313" key="4">
    <source>
        <dbReference type="EMBL" id="TLU71732.1"/>
    </source>
</evidence>
<proteinExistence type="predicted"/>
<dbReference type="SMART" id="SM00448">
    <property type="entry name" value="REC"/>
    <property type="match status" value="1"/>
</dbReference>